<dbReference type="RefSeq" id="WP_371842997.1">
    <property type="nucleotide sequence ID" value="NZ_JBGMEL010000005.1"/>
</dbReference>
<proteinExistence type="predicted"/>
<name>A0ABV4NMA4_9GAMM</name>
<evidence type="ECO:0000259" key="2">
    <source>
        <dbReference type="Pfam" id="PF16967"/>
    </source>
</evidence>
<accession>A0ABV4NMA4</accession>
<gene>
    <name evidence="3" type="ORF">ACCI51_06340</name>
</gene>
<dbReference type="Proteomes" id="UP001569414">
    <property type="component" value="Unassembled WGS sequence"/>
</dbReference>
<keyword evidence="4" id="KW-1185">Reference proteome</keyword>
<evidence type="ECO:0000313" key="4">
    <source>
        <dbReference type="Proteomes" id="UP001569414"/>
    </source>
</evidence>
<evidence type="ECO:0000313" key="3">
    <source>
        <dbReference type="EMBL" id="MFA0790158.1"/>
    </source>
</evidence>
<feature type="signal peptide" evidence="1">
    <location>
        <begin position="1"/>
        <end position="25"/>
    </location>
</feature>
<organism evidence="3 4">
    <name type="scientific">Microbulbifer echini</name>
    <dbReference type="NCBI Taxonomy" id="1529067"/>
    <lineage>
        <taxon>Bacteria</taxon>
        <taxon>Pseudomonadati</taxon>
        <taxon>Pseudomonadota</taxon>
        <taxon>Gammaproteobacteria</taxon>
        <taxon>Cellvibrionales</taxon>
        <taxon>Microbulbiferaceae</taxon>
        <taxon>Microbulbifer</taxon>
    </lineage>
</organism>
<protein>
    <submittedName>
        <fullName evidence="3">TcfC E-set like domain-containing protein</fullName>
    </submittedName>
</protein>
<keyword evidence="1" id="KW-0732">Signal</keyword>
<evidence type="ECO:0000256" key="1">
    <source>
        <dbReference type="SAM" id="SignalP"/>
    </source>
</evidence>
<dbReference type="Pfam" id="PF16967">
    <property type="entry name" value="TcfC"/>
    <property type="match status" value="1"/>
</dbReference>
<feature type="chain" id="PRO_5046750940" evidence="1">
    <location>
        <begin position="26"/>
        <end position="838"/>
    </location>
</feature>
<dbReference type="InterPro" id="IPR032636">
    <property type="entry name" value="Pilus_assem_E-set-like_dom"/>
</dbReference>
<sequence>MAGCLNKWHALVFCLAQAIHTDTFAATAATFLLETSAPEGFDTLIEPQQLLADLYYGGRYIGAAQITADPTHIHFDQPELLLPHLPELLDRAAVLTAISKPLLKNSQYLCRTTRQKHCGYLLPEQVAVIYDESRYRLDLFFSADLLPQEAAITDPYLPASTSAFSIVQNLNGTWSGVESDRGGNSHSATLNGNTIVSFGEGALHARWSAATEQHNQIGALHWYRDYRGKAYSVGLLQPQGGWHYFGSQNTLYGLELRSSQLSRTDTKHRQGAPLEINMPVRGRVEIYRDKRLIHTEMLEAGNRLLNTSTLPHGAYEIEVRTFDEMGRALHRHIEFFTKDSLLPAPGEWSWNFHAGQPAHSFSNTQMLPKRYDDLLVQGSISRRLTSNLGLFAAASSTREQQLYELGTRWVGHYFEISPSLVTSDDGRSGHRIQALLKTPFATLSAIDTRLDNATIFNEPNSLQLLPSGYSQRSLAVQSGLFGGQLALRLRERDSSYHLLPGEQADRLESARKLTTLSFKRNIFKSAKWLGSATLSYSEADEHEYTGLEVEFRRRSKHWQHSANLHSERSNHSGREQRLALQTRWHDRDLWAAEFEQQLSAEKSTQTRYLESRSYLAGHFGYLNSTLGFNSDNTGKAFNYLGGFSTNLIATGNTLAWGGERTLESAVIIEIDGSDQQDFEVLVDGTRRGYAKGGKKSVINLPAFKSYDLSLRPLDNGFFDYREQSETFTLYPGNVNATTYQIEQQRLILGRLTDMGEGLPNTRLSIGGHSTTTDQYGVFQLEINTNQKSLLSQELTWDLCRAPINIQSAGENWLNIGTIEQSEASCQVEYTAEVIGAQR</sequence>
<feature type="domain" description="Pilus assembly protein E-set like" evidence="2">
    <location>
        <begin position="272"/>
        <end position="327"/>
    </location>
</feature>
<reference evidence="3 4" key="1">
    <citation type="submission" date="2024-08" db="EMBL/GenBank/DDBJ databases">
        <authorList>
            <person name="Ishaq N."/>
        </authorList>
    </citation>
    <scope>NUCLEOTIDE SEQUENCE [LARGE SCALE GENOMIC DNA]</scope>
    <source>
        <strain evidence="3 4">JCM 30400</strain>
    </source>
</reference>
<dbReference type="EMBL" id="JBGMEL010000005">
    <property type="protein sequence ID" value="MFA0790158.1"/>
    <property type="molecule type" value="Genomic_DNA"/>
</dbReference>
<comment type="caution">
    <text evidence="3">The sequence shown here is derived from an EMBL/GenBank/DDBJ whole genome shotgun (WGS) entry which is preliminary data.</text>
</comment>